<name>A0A7J6W332_THATH</name>
<organism evidence="1 2">
    <name type="scientific">Thalictrum thalictroides</name>
    <name type="common">Rue-anemone</name>
    <name type="synonym">Anemone thalictroides</name>
    <dbReference type="NCBI Taxonomy" id="46969"/>
    <lineage>
        <taxon>Eukaryota</taxon>
        <taxon>Viridiplantae</taxon>
        <taxon>Streptophyta</taxon>
        <taxon>Embryophyta</taxon>
        <taxon>Tracheophyta</taxon>
        <taxon>Spermatophyta</taxon>
        <taxon>Magnoliopsida</taxon>
        <taxon>Ranunculales</taxon>
        <taxon>Ranunculaceae</taxon>
        <taxon>Thalictroideae</taxon>
        <taxon>Thalictrum</taxon>
    </lineage>
</organism>
<feature type="non-terminal residue" evidence="1">
    <location>
        <position position="1"/>
    </location>
</feature>
<proteinExistence type="predicted"/>
<reference evidence="1 2" key="1">
    <citation type="submission" date="2020-06" db="EMBL/GenBank/DDBJ databases">
        <title>Transcriptomic and genomic resources for Thalictrum thalictroides and T. hernandezii: Facilitating candidate gene discovery in an emerging model plant lineage.</title>
        <authorList>
            <person name="Arias T."/>
            <person name="Riano-Pachon D.M."/>
            <person name="Di Stilio V.S."/>
        </authorList>
    </citation>
    <scope>NUCLEOTIDE SEQUENCE [LARGE SCALE GENOMIC DNA]</scope>
    <source>
        <strain evidence="2">cv. WT478/WT964</strain>
        <tissue evidence="1">Leaves</tissue>
    </source>
</reference>
<dbReference type="EMBL" id="JABWDY010023421">
    <property type="protein sequence ID" value="KAF5190920.1"/>
    <property type="molecule type" value="Genomic_DNA"/>
</dbReference>
<dbReference type="OrthoDB" id="653285at2759"/>
<sequence>ASFNRYCKVGCVSSVYATLQNSGEEIMKEAVEHCTNACFSFGTKGSTTSALEVA</sequence>
<gene>
    <name evidence="1" type="ORF">FRX31_019493</name>
</gene>
<accession>A0A7J6W332</accession>
<evidence type="ECO:0000313" key="1">
    <source>
        <dbReference type="EMBL" id="KAF5190920.1"/>
    </source>
</evidence>
<protein>
    <submittedName>
        <fullName evidence="1">Uncharacterized protein</fullName>
    </submittedName>
</protein>
<evidence type="ECO:0000313" key="2">
    <source>
        <dbReference type="Proteomes" id="UP000554482"/>
    </source>
</evidence>
<comment type="caution">
    <text evidence="1">The sequence shown here is derived from an EMBL/GenBank/DDBJ whole genome shotgun (WGS) entry which is preliminary data.</text>
</comment>
<keyword evidence="2" id="KW-1185">Reference proteome</keyword>
<dbReference type="AlphaFoldDB" id="A0A7J6W332"/>
<dbReference type="Proteomes" id="UP000554482">
    <property type="component" value="Unassembled WGS sequence"/>
</dbReference>